<dbReference type="PROSITE" id="PS50089">
    <property type="entry name" value="ZF_RING_2"/>
    <property type="match status" value="1"/>
</dbReference>
<keyword evidence="2" id="KW-0963">Cytoplasm</keyword>
<evidence type="ECO:0008006" key="13">
    <source>
        <dbReference type="Google" id="ProtNLM"/>
    </source>
</evidence>
<evidence type="ECO:0000256" key="3">
    <source>
        <dbReference type="ARBA" id="ARBA00022723"/>
    </source>
</evidence>
<dbReference type="InterPro" id="IPR012227">
    <property type="entry name" value="TNF_rcpt-assoc_TRAF_met"/>
</dbReference>
<dbReference type="CDD" id="cd00270">
    <property type="entry name" value="MATH_TRAF_C"/>
    <property type="match status" value="1"/>
</dbReference>
<dbReference type="GO" id="GO:0007165">
    <property type="term" value="P:signal transduction"/>
    <property type="evidence" value="ECO:0007669"/>
    <property type="project" value="InterPro"/>
</dbReference>
<keyword evidence="12" id="KW-1185">Reference proteome</keyword>
<evidence type="ECO:0000256" key="7">
    <source>
        <dbReference type="PROSITE-ProRule" id="PRU00207"/>
    </source>
</evidence>
<evidence type="ECO:0000256" key="1">
    <source>
        <dbReference type="ARBA" id="ARBA00004496"/>
    </source>
</evidence>
<evidence type="ECO:0000256" key="4">
    <source>
        <dbReference type="ARBA" id="ARBA00022737"/>
    </source>
</evidence>
<gene>
    <name evidence="11" type="ORF">CBOVIS_LOCUS4130</name>
</gene>
<dbReference type="GO" id="GO:0043122">
    <property type="term" value="P:regulation of canonical NF-kappaB signal transduction"/>
    <property type="evidence" value="ECO:0007669"/>
    <property type="project" value="TreeGrafter"/>
</dbReference>
<dbReference type="Proteomes" id="UP000494206">
    <property type="component" value="Unassembled WGS sequence"/>
</dbReference>
<comment type="caution">
    <text evidence="11">The sequence shown here is derived from an EMBL/GenBank/DDBJ whole genome shotgun (WGS) entry which is preliminary data.</text>
</comment>
<dbReference type="SUPFAM" id="SSF57850">
    <property type="entry name" value="RING/U-box"/>
    <property type="match status" value="1"/>
</dbReference>
<feature type="domain" description="MATH" evidence="9">
    <location>
        <begin position="294"/>
        <end position="443"/>
    </location>
</feature>
<keyword evidence="4" id="KW-0677">Repeat</keyword>
<proteinExistence type="predicted"/>
<dbReference type="SUPFAM" id="SSF49599">
    <property type="entry name" value="TRAF domain-like"/>
    <property type="match status" value="2"/>
</dbReference>
<feature type="domain" description="TRAF-type" evidence="10">
    <location>
        <begin position="184"/>
        <end position="240"/>
    </location>
</feature>
<dbReference type="Gene3D" id="2.60.210.10">
    <property type="entry name" value="Apoptosis, Tumor Necrosis Factor Receptor Associated Protein 2, Chain A"/>
    <property type="match status" value="1"/>
</dbReference>
<dbReference type="Gene3D" id="3.30.40.10">
    <property type="entry name" value="Zinc/RING finger domain, C3HC4 (zinc finger)"/>
    <property type="match status" value="2"/>
</dbReference>
<feature type="zinc finger region" description="TRAF-type" evidence="7">
    <location>
        <begin position="184"/>
        <end position="240"/>
    </location>
</feature>
<dbReference type="PROSITE" id="PS50144">
    <property type="entry name" value="MATH"/>
    <property type="match status" value="1"/>
</dbReference>
<comment type="subcellular location">
    <subcellularLocation>
        <location evidence="1">Cytoplasm</location>
    </subcellularLocation>
</comment>
<evidence type="ECO:0000259" key="8">
    <source>
        <dbReference type="PROSITE" id="PS50089"/>
    </source>
</evidence>
<evidence type="ECO:0000259" key="10">
    <source>
        <dbReference type="PROSITE" id="PS50145"/>
    </source>
</evidence>
<keyword evidence="3 7" id="KW-0479">Metal-binding</keyword>
<sequence>MHIRINLERPWKLGGRRRIAFHRAYFSHSLKESPRDMSIIFKGGLPSECACPICEQALREPIKLNCDHHMCKICYESPERSQNCPICQTIIQPELCQYDKEQHKQIQLLPVVCSFEPYGCQWQGMLKDLQEHLGSCEFKAQKCPNCQRAFSAQKLPIHMEKCTDQRTTCSFCSKIVRISDLERHVKSCPLVIISCPFQCGLTDRTRQEIEEHRPNCPNVENVCPFVPYGCTFAGDRAAIQKHLSDEPVRHLMLLCDEITDLKTTYGIMEKDMENFNERQHRILEKAETCNEMFGPQLVWKIDNIQQRTNEAKSGACTTIFSEPFMSHRHGYKMMACACLFGDGTSTGKALSLYVLILRGEYDATLEWPFSRIVKITLLDQNPNPEERVDITYVIDPRKLRANGQFLARPKGDRNAAFGSQSFCSLSILQSFIKDDSIYVKVDVDRCPTTEAVLAVRETQKMKTMEQLRNEETPIEIVRATSVSLSEV</sequence>
<dbReference type="SMART" id="SM00061">
    <property type="entry name" value="MATH"/>
    <property type="match status" value="1"/>
</dbReference>
<dbReference type="InterPro" id="IPR013083">
    <property type="entry name" value="Znf_RING/FYVE/PHD"/>
</dbReference>
<dbReference type="GO" id="GO:0005737">
    <property type="term" value="C:cytoplasm"/>
    <property type="evidence" value="ECO:0007669"/>
    <property type="project" value="UniProtKB-SubCell"/>
</dbReference>
<evidence type="ECO:0000259" key="9">
    <source>
        <dbReference type="PROSITE" id="PS50144"/>
    </source>
</evidence>
<dbReference type="InterPro" id="IPR001293">
    <property type="entry name" value="Znf_TRAF"/>
</dbReference>
<dbReference type="InterPro" id="IPR049342">
    <property type="entry name" value="TRAF1-6_MATH_dom"/>
</dbReference>
<dbReference type="PIRSF" id="PIRSF015614">
    <property type="entry name" value="TRAF"/>
    <property type="match status" value="1"/>
</dbReference>
<dbReference type="InterPro" id="IPR008974">
    <property type="entry name" value="TRAF-like"/>
</dbReference>
<dbReference type="FunFam" id="2.60.210.10:FF:000017">
    <property type="entry name" value="TNF receptor-associated factor"/>
    <property type="match status" value="1"/>
</dbReference>
<dbReference type="PANTHER" id="PTHR10131">
    <property type="entry name" value="TNF RECEPTOR ASSOCIATED FACTOR"/>
    <property type="match status" value="1"/>
</dbReference>
<dbReference type="PANTHER" id="PTHR10131:SF151">
    <property type="entry name" value="TNF RECEPTOR ASSOCIATED FACTOR (TRAF) HOMOLOG"/>
    <property type="match status" value="1"/>
</dbReference>
<keyword evidence="5 7" id="KW-0863">Zinc-finger</keyword>
<feature type="domain" description="TRAF-type" evidence="10">
    <location>
        <begin position="132"/>
        <end position="172"/>
    </location>
</feature>
<dbReference type="GO" id="GO:0042981">
    <property type="term" value="P:regulation of apoptotic process"/>
    <property type="evidence" value="ECO:0007669"/>
    <property type="project" value="InterPro"/>
</dbReference>
<evidence type="ECO:0000313" key="12">
    <source>
        <dbReference type="Proteomes" id="UP000494206"/>
    </source>
</evidence>
<feature type="domain" description="RING-type" evidence="8">
    <location>
        <begin position="51"/>
        <end position="88"/>
    </location>
</feature>
<keyword evidence="6 7" id="KW-0862">Zinc</keyword>
<dbReference type="Gene3D" id="3.30.160.60">
    <property type="entry name" value="Classic Zinc Finger"/>
    <property type="match status" value="1"/>
</dbReference>
<dbReference type="EMBL" id="CADEPM010000003">
    <property type="protein sequence ID" value="CAB3401376.1"/>
    <property type="molecule type" value="Genomic_DNA"/>
</dbReference>
<dbReference type="PROSITE" id="PS00518">
    <property type="entry name" value="ZF_RING_1"/>
    <property type="match status" value="1"/>
</dbReference>
<protein>
    <recommendedName>
        <fullName evidence="13">RING-type E3 ubiquitin transferase</fullName>
    </recommendedName>
</protein>
<dbReference type="SMART" id="SM00184">
    <property type="entry name" value="RING"/>
    <property type="match status" value="1"/>
</dbReference>
<dbReference type="Pfam" id="PF21355">
    <property type="entry name" value="TRAF-mep_MATH"/>
    <property type="match status" value="1"/>
</dbReference>
<dbReference type="InterPro" id="IPR001841">
    <property type="entry name" value="Znf_RING"/>
</dbReference>
<evidence type="ECO:0000256" key="6">
    <source>
        <dbReference type="ARBA" id="ARBA00022833"/>
    </source>
</evidence>
<dbReference type="GO" id="GO:0008270">
    <property type="term" value="F:zinc ion binding"/>
    <property type="evidence" value="ECO:0007669"/>
    <property type="project" value="UniProtKB-KW"/>
</dbReference>
<accession>A0A8S1EJR3</accession>
<evidence type="ECO:0000256" key="5">
    <source>
        <dbReference type="ARBA" id="ARBA00022771"/>
    </source>
</evidence>
<dbReference type="AlphaFoldDB" id="A0A8S1EJR3"/>
<evidence type="ECO:0000313" key="11">
    <source>
        <dbReference type="EMBL" id="CAB3401376.1"/>
    </source>
</evidence>
<feature type="zinc finger region" description="TRAF-type" evidence="7">
    <location>
        <begin position="132"/>
        <end position="172"/>
    </location>
</feature>
<organism evidence="11 12">
    <name type="scientific">Caenorhabditis bovis</name>
    <dbReference type="NCBI Taxonomy" id="2654633"/>
    <lineage>
        <taxon>Eukaryota</taxon>
        <taxon>Metazoa</taxon>
        <taxon>Ecdysozoa</taxon>
        <taxon>Nematoda</taxon>
        <taxon>Chromadorea</taxon>
        <taxon>Rhabditida</taxon>
        <taxon>Rhabditina</taxon>
        <taxon>Rhabditomorpha</taxon>
        <taxon>Rhabditoidea</taxon>
        <taxon>Rhabditidae</taxon>
        <taxon>Peloderinae</taxon>
        <taxon>Caenorhabditis</taxon>
    </lineage>
</organism>
<dbReference type="Pfam" id="PF02176">
    <property type="entry name" value="zf-TRAF"/>
    <property type="match status" value="1"/>
</dbReference>
<dbReference type="PROSITE" id="PS50145">
    <property type="entry name" value="ZF_TRAF"/>
    <property type="match status" value="2"/>
</dbReference>
<evidence type="ECO:0000256" key="2">
    <source>
        <dbReference type="ARBA" id="ARBA00022490"/>
    </source>
</evidence>
<reference evidence="11 12" key="1">
    <citation type="submission" date="2020-04" db="EMBL/GenBank/DDBJ databases">
        <authorList>
            <person name="Laetsch R D."/>
            <person name="Stevens L."/>
            <person name="Kumar S."/>
            <person name="Blaxter L. M."/>
        </authorList>
    </citation>
    <scope>NUCLEOTIDE SEQUENCE [LARGE SCALE GENOMIC DNA]</scope>
</reference>
<dbReference type="OrthoDB" id="5574452at2759"/>
<name>A0A8S1EJR3_9PELO</name>
<dbReference type="InterPro" id="IPR002083">
    <property type="entry name" value="MATH/TRAF_dom"/>
</dbReference>
<dbReference type="InterPro" id="IPR017907">
    <property type="entry name" value="Znf_RING_CS"/>
</dbReference>